<dbReference type="PANTHER" id="PTHR42034">
    <property type="entry name" value="CHROMOSOME 7, WHOLE GENOME SHOTGUN SEQUENCE-RELATED"/>
    <property type="match status" value="1"/>
</dbReference>
<dbReference type="AlphaFoldDB" id="A0A6A6QE49"/>
<sequence length="477" mass="51958">MSWSIASDNSRTRPLDNAEIFFESLTPSGLPPKLQHWAIAAVLQLRLPASVPDHVLCLQRAWLLLRRLHPSLGGKLLKPDDSSTPILSIPPLDPDEWISTSFFTHSNTSATEIFPTLGVTPTVTCHYFPDTREVLFHIAHWRMDGIGTQMLTHYFLTLLSSVLALGPTADLDAYAPTLQPCLNPGLDAIIGPAATLHPLPVHLQTAAQELISHFVGGLPSIGLPTLPNSEQALPANTFNTPLTLTPATTTAVIAACKARGISVTTAVHASLVRVTGTYPQHAASSTSFASFVPKNLRKALPTPYSTDAYAVGVFMTGFPVRVDGAAGPERKGWAEVAQELHAGNTIDMEKLPTADGQAVRYFDIMGAYVPGLVGMFAMKPLEGWPLMQTPGFSSLGRVEEYVREEYGVEGGGEKVEVEEWWLATEMLTREIGVHLWTWRGRLRLMGSFNESFYEKGFVAEVLEQVKGELLKGLGIEE</sequence>
<keyword evidence="2" id="KW-1185">Reference proteome</keyword>
<dbReference type="Proteomes" id="UP000799750">
    <property type="component" value="Unassembled WGS sequence"/>
</dbReference>
<dbReference type="InterPro" id="IPR023213">
    <property type="entry name" value="CAT-like_dom_sf"/>
</dbReference>
<dbReference type="Gene3D" id="3.30.559.30">
    <property type="entry name" value="Nonribosomal peptide synthetase, condensation domain"/>
    <property type="match status" value="1"/>
</dbReference>
<evidence type="ECO:0000313" key="1">
    <source>
        <dbReference type="EMBL" id="KAF2490276.1"/>
    </source>
</evidence>
<name>A0A6A6QE49_9PEZI</name>
<reference evidence="1" key="1">
    <citation type="journal article" date="2020" name="Stud. Mycol.">
        <title>101 Dothideomycetes genomes: a test case for predicting lifestyles and emergence of pathogens.</title>
        <authorList>
            <person name="Haridas S."/>
            <person name="Albert R."/>
            <person name="Binder M."/>
            <person name="Bloem J."/>
            <person name="Labutti K."/>
            <person name="Salamov A."/>
            <person name="Andreopoulos B."/>
            <person name="Baker S."/>
            <person name="Barry K."/>
            <person name="Bills G."/>
            <person name="Bluhm B."/>
            <person name="Cannon C."/>
            <person name="Castanera R."/>
            <person name="Culley D."/>
            <person name="Daum C."/>
            <person name="Ezra D."/>
            <person name="Gonzalez J."/>
            <person name="Henrissat B."/>
            <person name="Kuo A."/>
            <person name="Liang C."/>
            <person name="Lipzen A."/>
            <person name="Lutzoni F."/>
            <person name="Magnuson J."/>
            <person name="Mondo S."/>
            <person name="Nolan M."/>
            <person name="Ohm R."/>
            <person name="Pangilinan J."/>
            <person name="Park H.-J."/>
            <person name="Ramirez L."/>
            <person name="Alfaro M."/>
            <person name="Sun H."/>
            <person name="Tritt A."/>
            <person name="Yoshinaga Y."/>
            <person name="Zwiers L.-H."/>
            <person name="Turgeon B."/>
            <person name="Goodwin S."/>
            <person name="Spatafora J."/>
            <person name="Crous P."/>
            <person name="Grigoriev I."/>
        </authorList>
    </citation>
    <scope>NUCLEOTIDE SEQUENCE</scope>
    <source>
        <strain evidence="1">CBS 269.34</strain>
    </source>
</reference>
<accession>A0A6A6QE49</accession>
<dbReference type="Gene3D" id="3.30.559.10">
    <property type="entry name" value="Chloramphenicol acetyltransferase-like domain"/>
    <property type="match status" value="1"/>
</dbReference>
<evidence type="ECO:0000313" key="2">
    <source>
        <dbReference type="Proteomes" id="UP000799750"/>
    </source>
</evidence>
<dbReference type="EMBL" id="MU004197">
    <property type="protein sequence ID" value="KAF2490276.1"/>
    <property type="molecule type" value="Genomic_DNA"/>
</dbReference>
<protein>
    <recommendedName>
        <fullName evidence="3">CoA-dependent acyltransferase</fullName>
    </recommendedName>
</protein>
<evidence type="ECO:0008006" key="3">
    <source>
        <dbReference type="Google" id="ProtNLM"/>
    </source>
</evidence>
<gene>
    <name evidence="1" type="ORF">BU16DRAFT_148184</name>
</gene>
<dbReference type="SUPFAM" id="SSF52777">
    <property type="entry name" value="CoA-dependent acyltransferases"/>
    <property type="match status" value="1"/>
</dbReference>
<dbReference type="OrthoDB" id="2548233at2759"/>
<proteinExistence type="predicted"/>
<organism evidence="1 2">
    <name type="scientific">Lophium mytilinum</name>
    <dbReference type="NCBI Taxonomy" id="390894"/>
    <lineage>
        <taxon>Eukaryota</taxon>
        <taxon>Fungi</taxon>
        <taxon>Dikarya</taxon>
        <taxon>Ascomycota</taxon>
        <taxon>Pezizomycotina</taxon>
        <taxon>Dothideomycetes</taxon>
        <taxon>Pleosporomycetidae</taxon>
        <taxon>Mytilinidiales</taxon>
        <taxon>Mytilinidiaceae</taxon>
        <taxon>Lophium</taxon>
    </lineage>
</organism>
<dbReference type="PANTHER" id="PTHR42034:SF1">
    <property type="entry name" value="CONDENSATION DOMAIN-CONTAINING PROTEIN"/>
    <property type="match status" value="1"/>
</dbReference>